<reference evidence="1" key="1">
    <citation type="journal article" date="2014" name="Int. J. Syst. Evol. Microbiol.">
        <title>Complete genome of a new Firmicutes species belonging to the dominant human colonic microbiota ('Ruminococcus bicirculans') reveals two chromosomes and a selective capacity to utilize plant glucans.</title>
        <authorList>
            <consortium name="NISC Comparative Sequencing Program"/>
            <person name="Wegmann U."/>
            <person name="Louis P."/>
            <person name="Goesmann A."/>
            <person name="Henrissat B."/>
            <person name="Duncan S.H."/>
            <person name="Flint H.J."/>
        </authorList>
    </citation>
    <scope>NUCLEOTIDE SEQUENCE</scope>
    <source>
        <strain evidence="1">NBRC 105001</strain>
    </source>
</reference>
<accession>A0A2S7X7B8</accession>
<dbReference type="RefSeq" id="WP_060993858.1">
    <property type="nucleotide sequence ID" value="NZ_BSOU01000008.1"/>
</dbReference>
<dbReference type="EMBL" id="BSOU01000008">
    <property type="protein sequence ID" value="GLR76216.1"/>
    <property type="molecule type" value="Genomic_DNA"/>
</dbReference>
<gene>
    <name evidence="2" type="ORF">BTO23_14155</name>
    <name evidence="1" type="ORF">GCM10007855_30910</name>
</gene>
<dbReference type="SUPFAM" id="SSF57783">
    <property type="entry name" value="Zinc beta-ribbon"/>
    <property type="match status" value="1"/>
</dbReference>
<dbReference type="EMBL" id="MSCP01000002">
    <property type="protein sequence ID" value="PQJ87258.1"/>
    <property type="molecule type" value="Genomic_DNA"/>
</dbReference>
<evidence type="ECO:0000313" key="4">
    <source>
        <dbReference type="Proteomes" id="UP001156660"/>
    </source>
</evidence>
<sequence length="50" mass="5497">MNEINECPNCLSDELLISENQKTVICSDCGVVKKDGMWLVIKSPQSEAAI</sequence>
<evidence type="ECO:0000313" key="1">
    <source>
        <dbReference type="EMBL" id="GLR76216.1"/>
    </source>
</evidence>
<evidence type="ECO:0000313" key="3">
    <source>
        <dbReference type="Proteomes" id="UP000239273"/>
    </source>
</evidence>
<evidence type="ECO:0000313" key="2">
    <source>
        <dbReference type="EMBL" id="PQJ87258.1"/>
    </source>
</evidence>
<protein>
    <submittedName>
        <fullName evidence="1 2">Nonsense-mediated mRNA decay protein</fullName>
    </submittedName>
</protein>
<keyword evidence="4" id="KW-1185">Reference proteome</keyword>
<dbReference type="Gene3D" id="2.20.25.10">
    <property type="match status" value="1"/>
</dbReference>
<reference evidence="1" key="4">
    <citation type="submission" date="2023-01" db="EMBL/GenBank/DDBJ databases">
        <title>Draft genome sequence of Aliivibrio sifiae strain NBRC 105001.</title>
        <authorList>
            <person name="Sun Q."/>
            <person name="Mori K."/>
        </authorList>
    </citation>
    <scope>NUCLEOTIDE SEQUENCE</scope>
    <source>
        <strain evidence="1">NBRC 105001</strain>
    </source>
</reference>
<dbReference type="AlphaFoldDB" id="A0A2S7X7B8"/>
<comment type="caution">
    <text evidence="2">The sequence shown here is derived from an EMBL/GenBank/DDBJ whole genome shotgun (WGS) entry which is preliminary data.</text>
</comment>
<reference evidence="4" key="3">
    <citation type="journal article" date="2019" name="Int. J. Syst. Evol. Microbiol.">
        <title>The Global Catalogue of Microorganisms (GCM) 10K type strain sequencing project: providing services to taxonomists for standard genome sequencing and annotation.</title>
        <authorList>
            <consortium name="The Broad Institute Genomics Platform"/>
            <consortium name="The Broad Institute Genome Sequencing Center for Infectious Disease"/>
            <person name="Wu L."/>
            <person name="Ma J."/>
        </authorList>
    </citation>
    <scope>NUCLEOTIDE SEQUENCE [LARGE SCALE GENOMIC DNA]</scope>
    <source>
        <strain evidence="4">NBRC 105001</strain>
    </source>
</reference>
<organism evidence="2 3">
    <name type="scientific">Aliivibrio sifiae</name>
    <dbReference type="NCBI Taxonomy" id="566293"/>
    <lineage>
        <taxon>Bacteria</taxon>
        <taxon>Pseudomonadati</taxon>
        <taxon>Pseudomonadota</taxon>
        <taxon>Gammaproteobacteria</taxon>
        <taxon>Vibrionales</taxon>
        <taxon>Vibrionaceae</taxon>
        <taxon>Aliivibrio</taxon>
    </lineage>
</organism>
<dbReference type="Proteomes" id="UP001156660">
    <property type="component" value="Unassembled WGS sequence"/>
</dbReference>
<reference evidence="2 3" key="2">
    <citation type="submission" date="2016-12" db="EMBL/GenBank/DDBJ databases">
        <title>Diversity of luminous bacteria.</title>
        <authorList>
            <person name="Yoshizawa S."/>
            <person name="Kogure K."/>
        </authorList>
    </citation>
    <scope>NUCLEOTIDE SEQUENCE [LARGE SCALE GENOMIC DNA]</scope>
    <source>
        <strain evidence="2 3">NBRC 105001</strain>
    </source>
</reference>
<name>A0A2S7X7B8_9GAMM</name>
<dbReference type="Proteomes" id="UP000239273">
    <property type="component" value="Unassembled WGS sequence"/>
</dbReference>
<proteinExistence type="predicted"/>
<dbReference type="OrthoDB" id="5918227at2"/>